<dbReference type="SUPFAM" id="SSF51306">
    <property type="entry name" value="LexA/Signal peptidase"/>
    <property type="match status" value="1"/>
</dbReference>
<dbReference type="PANTHER" id="PTHR43390:SF1">
    <property type="entry name" value="CHLOROPLAST PROCESSING PEPTIDASE"/>
    <property type="match status" value="1"/>
</dbReference>
<keyword evidence="7" id="KW-1133">Transmembrane helix</keyword>
<dbReference type="EMBL" id="MKIQ01000005">
    <property type="protein sequence ID" value="OFI47548.1"/>
    <property type="molecule type" value="Genomic_DNA"/>
</dbReference>
<keyword evidence="10" id="KW-1185">Reference proteome</keyword>
<name>A0A9Q5P0X3_9LACT</name>
<protein>
    <recommendedName>
        <fullName evidence="4 7">Signal peptidase I</fullName>
        <ecNumber evidence="4 7">3.4.21.89</ecNumber>
    </recommendedName>
</protein>
<dbReference type="GO" id="GO:0009003">
    <property type="term" value="F:signal peptidase activity"/>
    <property type="evidence" value="ECO:0007669"/>
    <property type="project" value="UniProtKB-EC"/>
</dbReference>
<dbReference type="GO" id="GO:0004252">
    <property type="term" value="F:serine-type endopeptidase activity"/>
    <property type="evidence" value="ECO:0007669"/>
    <property type="project" value="InterPro"/>
</dbReference>
<evidence type="ECO:0000256" key="4">
    <source>
        <dbReference type="ARBA" id="ARBA00013208"/>
    </source>
</evidence>
<dbReference type="GO" id="GO:0005886">
    <property type="term" value="C:plasma membrane"/>
    <property type="evidence" value="ECO:0007669"/>
    <property type="project" value="UniProtKB-SubCell"/>
</dbReference>
<dbReference type="CDD" id="cd06530">
    <property type="entry name" value="S26_SPase_I"/>
    <property type="match status" value="1"/>
</dbReference>
<dbReference type="GO" id="GO:0006465">
    <property type="term" value="P:signal peptide processing"/>
    <property type="evidence" value="ECO:0007669"/>
    <property type="project" value="InterPro"/>
</dbReference>
<dbReference type="PROSITE" id="PS00760">
    <property type="entry name" value="SPASE_I_2"/>
    <property type="match status" value="1"/>
</dbReference>
<comment type="similarity">
    <text evidence="3 7">Belongs to the peptidase S26 family.</text>
</comment>
<comment type="caution">
    <text evidence="9">The sequence shown here is derived from an EMBL/GenBank/DDBJ whole genome shotgun (WGS) entry which is preliminary data.</text>
</comment>
<feature type="active site" evidence="6">
    <location>
        <position position="74"/>
    </location>
</feature>
<dbReference type="RefSeq" id="WP_070787325.1">
    <property type="nucleotide sequence ID" value="NZ_CP075561.1"/>
</dbReference>
<organism evidence="9 10">
    <name type="scientific">Floricoccus penangensis</name>
    <dbReference type="NCBI Taxonomy" id="1859475"/>
    <lineage>
        <taxon>Bacteria</taxon>
        <taxon>Bacillati</taxon>
        <taxon>Bacillota</taxon>
        <taxon>Bacilli</taxon>
        <taxon>Lactobacillales</taxon>
        <taxon>Streptococcaceae</taxon>
        <taxon>Floricoccus</taxon>
    </lineage>
</organism>
<dbReference type="PANTHER" id="PTHR43390">
    <property type="entry name" value="SIGNAL PEPTIDASE I"/>
    <property type="match status" value="1"/>
</dbReference>
<comment type="catalytic activity">
    <reaction evidence="1 7">
        <text>Cleavage of hydrophobic, N-terminal signal or leader sequences from secreted and periplasmic proteins.</text>
        <dbReference type="EC" id="3.4.21.89"/>
    </reaction>
</comment>
<evidence type="ECO:0000313" key="9">
    <source>
        <dbReference type="EMBL" id="OFI47548.1"/>
    </source>
</evidence>
<keyword evidence="7" id="KW-0645">Protease</keyword>
<evidence type="ECO:0000313" key="10">
    <source>
        <dbReference type="Proteomes" id="UP000177273"/>
    </source>
</evidence>
<keyword evidence="5 7" id="KW-0378">Hydrolase</keyword>
<dbReference type="AlphaFoldDB" id="A0A9Q5P0X3"/>
<evidence type="ECO:0000256" key="7">
    <source>
        <dbReference type="RuleBase" id="RU362042"/>
    </source>
</evidence>
<dbReference type="InterPro" id="IPR036286">
    <property type="entry name" value="LexA/Signal_pep-like_sf"/>
</dbReference>
<feature type="active site" evidence="6">
    <location>
        <position position="34"/>
    </location>
</feature>
<dbReference type="InterPro" id="IPR000223">
    <property type="entry name" value="Pept_S26A_signal_pept_1"/>
</dbReference>
<dbReference type="InterPro" id="IPR019757">
    <property type="entry name" value="Pept_S26A_signal_pept_1_Lys-AS"/>
</dbReference>
<dbReference type="Gene3D" id="2.10.109.10">
    <property type="entry name" value="Umud Fragment, subunit A"/>
    <property type="match status" value="1"/>
</dbReference>
<dbReference type="EC" id="3.4.21.89" evidence="4 7"/>
<evidence type="ECO:0000256" key="6">
    <source>
        <dbReference type="PIRSR" id="PIRSR600223-1"/>
    </source>
</evidence>
<accession>A0A9Q5P0X3</accession>
<sequence>MKFIREWGLFIVICLLFILTRIFVWAPVDVKGHSMDPNLADGQRLIMINSKNLNYSDIVVANETEDGENKKIIKRVIGLPGDTVEFNNDTLTINGKTHEEPYLDEYKKEFKKDRLKETYSYDQFFQEKAAEVPAFTVDSNNSPTFKIVVPENQYLLLGDNRVISKDSREVGTFEKEDIMGKAVFRIWPLKKIGTLK</sequence>
<proteinExistence type="inferred from homology"/>
<feature type="domain" description="Peptidase S26" evidence="8">
    <location>
        <begin position="5"/>
        <end position="187"/>
    </location>
</feature>
<dbReference type="InterPro" id="IPR019533">
    <property type="entry name" value="Peptidase_S26"/>
</dbReference>
<dbReference type="Pfam" id="PF10502">
    <property type="entry name" value="Peptidase_S26"/>
    <property type="match status" value="1"/>
</dbReference>
<gene>
    <name evidence="9" type="ORF">BG262_09490</name>
</gene>
<reference evidence="10" key="1">
    <citation type="submission" date="2016-09" db="EMBL/GenBank/DDBJ databases">
        <title>Draft genome sequence of a novel species of the family Streptococcaceae isolated from flowers.</title>
        <authorList>
            <person name="Chuah L.-O."/>
            <person name="Yap K.-P."/>
            <person name="Thong K.L."/>
            <person name="Liong M.T."/>
            <person name="Ahmad R."/>
            <person name="Rusul G."/>
        </authorList>
    </citation>
    <scope>NUCLEOTIDE SEQUENCE [LARGE SCALE GENOMIC DNA]</scope>
    <source>
        <strain evidence="10">HibF3</strain>
    </source>
</reference>
<evidence type="ECO:0000256" key="5">
    <source>
        <dbReference type="ARBA" id="ARBA00022801"/>
    </source>
</evidence>
<dbReference type="Proteomes" id="UP000177273">
    <property type="component" value="Unassembled WGS sequence"/>
</dbReference>
<evidence type="ECO:0000259" key="8">
    <source>
        <dbReference type="Pfam" id="PF10502"/>
    </source>
</evidence>
<dbReference type="OrthoDB" id="9802919at2"/>
<evidence type="ECO:0000256" key="2">
    <source>
        <dbReference type="ARBA" id="ARBA00004401"/>
    </source>
</evidence>
<evidence type="ECO:0000256" key="1">
    <source>
        <dbReference type="ARBA" id="ARBA00000677"/>
    </source>
</evidence>
<keyword evidence="7" id="KW-0472">Membrane</keyword>
<feature type="transmembrane region" description="Helical" evidence="7">
    <location>
        <begin position="7"/>
        <end position="28"/>
    </location>
</feature>
<comment type="subcellular location">
    <subcellularLocation>
        <location evidence="2">Cell membrane</location>
        <topology evidence="2">Single-pass type II membrane protein</topology>
    </subcellularLocation>
    <subcellularLocation>
        <location evidence="7">Membrane</location>
        <topology evidence="7">Single-pass type II membrane protein</topology>
    </subcellularLocation>
</comment>
<dbReference type="NCBIfam" id="TIGR02227">
    <property type="entry name" value="sigpep_I_bact"/>
    <property type="match status" value="1"/>
</dbReference>
<keyword evidence="7" id="KW-0812">Transmembrane</keyword>
<evidence type="ECO:0000256" key="3">
    <source>
        <dbReference type="ARBA" id="ARBA00009370"/>
    </source>
</evidence>
<dbReference type="PRINTS" id="PR00727">
    <property type="entry name" value="LEADERPTASE"/>
</dbReference>